<reference evidence="3" key="1">
    <citation type="submission" date="2016-11" db="UniProtKB">
        <authorList>
            <consortium name="WormBaseParasite"/>
        </authorList>
    </citation>
    <scope>IDENTIFICATION</scope>
</reference>
<evidence type="ECO:0000256" key="1">
    <source>
        <dbReference type="SAM" id="MobiDB-lite"/>
    </source>
</evidence>
<feature type="region of interest" description="Disordered" evidence="1">
    <location>
        <begin position="24"/>
        <end position="43"/>
    </location>
</feature>
<accession>A0A1I7SZK6</accession>
<feature type="region of interest" description="Disordered" evidence="1">
    <location>
        <begin position="82"/>
        <end position="130"/>
    </location>
</feature>
<organism evidence="2 3">
    <name type="scientific">Caenorhabditis tropicalis</name>
    <dbReference type="NCBI Taxonomy" id="1561998"/>
    <lineage>
        <taxon>Eukaryota</taxon>
        <taxon>Metazoa</taxon>
        <taxon>Ecdysozoa</taxon>
        <taxon>Nematoda</taxon>
        <taxon>Chromadorea</taxon>
        <taxon>Rhabditida</taxon>
        <taxon>Rhabditina</taxon>
        <taxon>Rhabditomorpha</taxon>
        <taxon>Rhabditoidea</taxon>
        <taxon>Rhabditidae</taxon>
        <taxon>Peloderinae</taxon>
        <taxon>Caenorhabditis</taxon>
    </lineage>
</organism>
<keyword evidence="2" id="KW-1185">Reference proteome</keyword>
<evidence type="ECO:0000313" key="3">
    <source>
        <dbReference type="WBParaSite" id="Csp11.Scaffold41.g222.t1"/>
    </source>
</evidence>
<sequence>MSGFFSTFFNGFNKGSEKSVEKKMEVASTSADETIDENEFSFGENTEEIRTNITEDSFGVEDLSAVFYTEKLVKGMESIIEKFDNKPGSDQKQRTKESDAKPSEVRPKCIISIKDDKDSPVKQSDGGLKG</sequence>
<evidence type="ECO:0000313" key="2">
    <source>
        <dbReference type="Proteomes" id="UP000095282"/>
    </source>
</evidence>
<protein>
    <submittedName>
        <fullName evidence="3">Signal recognition particle-docking protein FtsY</fullName>
    </submittedName>
</protein>
<name>A0A1I7SZK6_9PELO</name>
<dbReference type="WBParaSite" id="Csp11.Scaffold41.g222.t1">
    <property type="protein sequence ID" value="Csp11.Scaffold41.g222.t1"/>
    <property type="gene ID" value="Csp11.Scaffold41.g222"/>
</dbReference>
<feature type="compositionally biased region" description="Basic and acidic residues" evidence="1">
    <location>
        <begin position="82"/>
        <end position="120"/>
    </location>
</feature>
<dbReference type="Proteomes" id="UP000095282">
    <property type="component" value="Unplaced"/>
</dbReference>
<dbReference type="AlphaFoldDB" id="A0A1I7SZK6"/>
<proteinExistence type="predicted"/>